<dbReference type="InterPro" id="IPR054712">
    <property type="entry name" value="Cas3-like_dom"/>
</dbReference>
<evidence type="ECO:0000256" key="4">
    <source>
        <dbReference type="ARBA" id="ARBA00022840"/>
    </source>
</evidence>
<sequence length="782" mass="86068">MDIFAHSLPDDPSTERWETLRAHSLRVAALAEQFAAVFGAAHKGRALGLLHDIGKCSAAYQDYIRKPGPCHGPDHSTAGARAVVASYGPLGRLLAFAIAGHHSGLMDGSGHDGPGRSLNERLDEQAYAVPASDNWPDYCPARPTLQDLVDESPPVASTDYPGFATSFFVRMLFSCLTDADFIATEGYYAESAGLPPPARGGTITQAHLDAIRRFMKTRRRDDTPLNRLRSRILDHAIGKAALGPGLFTMTVPTGGGKTLASLSFALDHAVRHGLRRVIYVIPFTSIIEQTATVFREALGTTDGILEHHSNFDWDRRAPAGENDEEAEGADGLAKLRRDAENWDAPIIVTTSVQFFESLFAARGSQARKLHNIAGSVIILDEVQTLPLHLLRPCLAVLDELARNYGVSIVLCTATQSALRQIDDALPPGRKGRRAGLDIQDTHELAPEPAALYDALRRATVTWRKEPVSDGEIAARFAVREQMLCIVNTRAHAHDLFTAIADQDGARHLTTLMCPLHRRATLVAIRQDLKNGRPVRLVSTSLIEAGVDVDFPEVWREATGLSSITQAAGRCNREGRLDEPGPVVVFETPDPADPTQPWLVRAMRPFWQATRPILRQGLDPLSLEAIHAYFRELYFQHSHDTHGHDGLDAARIGTVRYAILEAIAQSGAGHTYPYATIARAFRMIDTVMESVIIPWDETVRQMLHALDHAPVPPAGFMRRLQQYCVPVPAPIRLKLLAAGALRTVKPEAYGDRFVYLESMDLYDARRGLKLDDPTFRHAESNVW</sequence>
<dbReference type="SMART" id="SM00487">
    <property type="entry name" value="DEXDc"/>
    <property type="match status" value="1"/>
</dbReference>
<evidence type="ECO:0000256" key="3">
    <source>
        <dbReference type="ARBA" id="ARBA00022806"/>
    </source>
</evidence>
<dbReference type="EMBL" id="JABEQG010000027">
    <property type="protein sequence ID" value="MBB2157286.1"/>
    <property type="molecule type" value="Genomic_DNA"/>
</dbReference>
<dbReference type="GO" id="GO:0005524">
    <property type="term" value="F:ATP binding"/>
    <property type="evidence" value="ECO:0007669"/>
    <property type="project" value="UniProtKB-KW"/>
</dbReference>
<dbReference type="PROSITE" id="PS51192">
    <property type="entry name" value="HELICASE_ATP_BIND_1"/>
    <property type="match status" value="1"/>
</dbReference>
<reference evidence="6 7" key="1">
    <citation type="submission" date="2020-04" db="EMBL/GenBank/DDBJ databases">
        <title>Description of novel Gluconacetobacter.</title>
        <authorList>
            <person name="Sombolestani A."/>
        </authorList>
    </citation>
    <scope>NUCLEOTIDE SEQUENCE [LARGE SCALE GENOMIC DNA]</scope>
    <source>
        <strain evidence="6 7">LMG 7603</strain>
    </source>
</reference>
<keyword evidence="6" id="KW-0255">Endonuclease</keyword>
<dbReference type="OMA" id="CIVNNRR"/>
<keyword evidence="5" id="KW-0051">Antiviral defense</keyword>
<name>A0A7W4NGF2_GLUDI</name>
<keyword evidence="2" id="KW-0378">Hydrolase</keyword>
<dbReference type="InterPro" id="IPR006674">
    <property type="entry name" value="HD_domain"/>
</dbReference>
<evidence type="ECO:0000256" key="1">
    <source>
        <dbReference type="ARBA" id="ARBA00022741"/>
    </source>
</evidence>
<evidence type="ECO:0000256" key="5">
    <source>
        <dbReference type="ARBA" id="ARBA00023118"/>
    </source>
</evidence>
<dbReference type="SUPFAM" id="SSF52540">
    <property type="entry name" value="P-loop containing nucleoside triphosphate hydrolases"/>
    <property type="match status" value="1"/>
</dbReference>
<dbReference type="GO" id="GO:0016887">
    <property type="term" value="F:ATP hydrolysis activity"/>
    <property type="evidence" value="ECO:0007669"/>
    <property type="project" value="TreeGrafter"/>
</dbReference>
<dbReference type="AlphaFoldDB" id="A0A7W4NGF2"/>
<dbReference type="SUPFAM" id="SSF109604">
    <property type="entry name" value="HD-domain/PDEase-like"/>
    <property type="match status" value="1"/>
</dbReference>
<dbReference type="InterPro" id="IPR006483">
    <property type="entry name" value="CRISPR-assoc_Cas3_HD"/>
</dbReference>
<dbReference type="Gene3D" id="3.40.50.300">
    <property type="entry name" value="P-loop containing nucleotide triphosphate hydrolases"/>
    <property type="match status" value="2"/>
</dbReference>
<dbReference type="GO" id="GO:0051607">
    <property type="term" value="P:defense response to virus"/>
    <property type="evidence" value="ECO:0007669"/>
    <property type="project" value="UniProtKB-KW"/>
</dbReference>
<dbReference type="GO" id="GO:0004519">
    <property type="term" value="F:endonuclease activity"/>
    <property type="evidence" value="ECO:0007669"/>
    <property type="project" value="UniProtKB-KW"/>
</dbReference>
<gene>
    <name evidence="6" type="ORF">HLH33_13355</name>
</gene>
<proteinExistence type="predicted"/>
<evidence type="ECO:0000256" key="2">
    <source>
        <dbReference type="ARBA" id="ARBA00022801"/>
    </source>
</evidence>
<keyword evidence="3" id="KW-0347">Helicase</keyword>
<keyword evidence="1" id="KW-0547">Nucleotide-binding</keyword>
<dbReference type="InterPro" id="IPR027417">
    <property type="entry name" value="P-loop_NTPase"/>
</dbReference>
<dbReference type="Proteomes" id="UP000550787">
    <property type="component" value="Unassembled WGS sequence"/>
</dbReference>
<dbReference type="InterPro" id="IPR014001">
    <property type="entry name" value="Helicase_ATP-bd"/>
</dbReference>
<dbReference type="Pfam" id="PF01966">
    <property type="entry name" value="HD"/>
    <property type="match status" value="1"/>
</dbReference>
<dbReference type="PROSITE" id="PS51643">
    <property type="entry name" value="HD_CAS3"/>
    <property type="match status" value="1"/>
</dbReference>
<dbReference type="RefSeq" id="WP_012222313.1">
    <property type="nucleotide sequence ID" value="NZ_JABEQG010000027.1"/>
</dbReference>
<organism evidence="6 7">
    <name type="scientific">Gluconacetobacter diazotrophicus</name>
    <name type="common">Acetobacter diazotrophicus</name>
    <dbReference type="NCBI Taxonomy" id="33996"/>
    <lineage>
        <taxon>Bacteria</taxon>
        <taxon>Pseudomonadati</taxon>
        <taxon>Pseudomonadota</taxon>
        <taxon>Alphaproteobacteria</taxon>
        <taxon>Acetobacterales</taxon>
        <taxon>Acetobacteraceae</taxon>
        <taxon>Gluconacetobacter</taxon>
    </lineage>
</organism>
<dbReference type="PANTHER" id="PTHR47962:SF5">
    <property type="entry name" value="ATP-DEPENDENT HELICASE LHR-RELATED"/>
    <property type="match status" value="1"/>
</dbReference>
<dbReference type="Pfam" id="PF22590">
    <property type="entry name" value="Cas3-like_C_2"/>
    <property type="match status" value="1"/>
</dbReference>
<dbReference type="GO" id="GO:0003677">
    <property type="term" value="F:DNA binding"/>
    <property type="evidence" value="ECO:0007669"/>
    <property type="project" value="TreeGrafter"/>
</dbReference>
<dbReference type="CDD" id="cd17930">
    <property type="entry name" value="DEXHc_cas3"/>
    <property type="match status" value="1"/>
</dbReference>
<dbReference type="CDD" id="cd09641">
    <property type="entry name" value="Cas3''_I"/>
    <property type="match status" value="1"/>
</dbReference>
<accession>A0A7W4NGF2</accession>
<comment type="caution">
    <text evidence="6">The sequence shown here is derived from an EMBL/GenBank/DDBJ whole genome shotgun (WGS) entry which is preliminary data.</text>
</comment>
<dbReference type="GO" id="GO:0004386">
    <property type="term" value="F:helicase activity"/>
    <property type="evidence" value="ECO:0007669"/>
    <property type="project" value="UniProtKB-KW"/>
</dbReference>
<keyword evidence="4" id="KW-0067">ATP-binding</keyword>
<evidence type="ECO:0000313" key="6">
    <source>
        <dbReference type="EMBL" id="MBB2157286.1"/>
    </source>
</evidence>
<dbReference type="NCBIfam" id="TIGR01596">
    <property type="entry name" value="cas3_HD"/>
    <property type="match status" value="1"/>
</dbReference>
<protein>
    <submittedName>
        <fullName evidence="6">CRISPR-associated endonuclease Cas3</fullName>
    </submittedName>
</protein>
<dbReference type="Pfam" id="PF00270">
    <property type="entry name" value="DEAD"/>
    <property type="match status" value="1"/>
</dbReference>
<evidence type="ECO:0000313" key="7">
    <source>
        <dbReference type="Proteomes" id="UP000550787"/>
    </source>
</evidence>
<dbReference type="Gene3D" id="1.10.3210.10">
    <property type="entry name" value="Hypothetical protein af1432"/>
    <property type="match status" value="1"/>
</dbReference>
<keyword evidence="6" id="KW-0540">Nuclease</keyword>
<dbReference type="InterPro" id="IPR011545">
    <property type="entry name" value="DEAD/DEAH_box_helicase_dom"/>
</dbReference>
<dbReference type="PANTHER" id="PTHR47962">
    <property type="entry name" value="ATP-DEPENDENT HELICASE LHR-RELATED-RELATED"/>
    <property type="match status" value="1"/>
</dbReference>
<dbReference type="InterPro" id="IPR052511">
    <property type="entry name" value="ATP-dep_Helicase"/>
</dbReference>